<dbReference type="EMBL" id="HBUE01010603">
    <property type="protein sequence ID" value="CAG6448198.1"/>
    <property type="molecule type" value="Transcribed_RNA"/>
</dbReference>
<keyword evidence="2" id="KW-0472">Membrane</keyword>
<sequence length="277" mass="30484">MLLQRVSSRATGLRGRQRPPRQRVRLMTSATMRSSTTTTTAVPGPRILERRTLVRVQIVLRSGVTSARLLLGATQRRLAVGSVLQRAWQRRHRSGHRLLLLVLIVVVVDLVPLPDVFGLPRCQHRDRARDGPRHRLDLLRAVQRLPGEGHPVGVCNVRMRDVTNGCSMQEHNTALTLLTRFALSSGAIVNAIRLSCQTSSPFEGTCRFLRSGRRFPVLLFATTSAGTLLVVALLRFLQINAVLPRSTVALAATSRSSLRGVVPAHAVLPPGRIGGRR</sequence>
<keyword evidence="2" id="KW-0812">Transmembrane</keyword>
<proteinExistence type="predicted"/>
<feature type="compositionally biased region" description="Polar residues" evidence="1">
    <location>
        <begin position="1"/>
        <end position="10"/>
    </location>
</feature>
<protein>
    <submittedName>
        <fullName evidence="3">(northern house mosquito) hypothetical protein</fullName>
    </submittedName>
</protein>
<organism evidence="3">
    <name type="scientific">Culex pipiens</name>
    <name type="common">House mosquito</name>
    <dbReference type="NCBI Taxonomy" id="7175"/>
    <lineage>
        <taxon>Eukaryota</taxon>
        <taxon>Metazoa</taxon>
        <taxon>Ecdysozoa</taxon>
        <taxon>Arthropoda</taxon>
        <taxon>Hexapoda</taxon>
        <taxon>Insecta</taxon>
        <taxon>Pterygota</taxon>
        <taxon>Neoptera</taxon>
        <taxon>Endopterygota</taxon>
        <taxon>Diptera</taxon>
        <taxon>Nematocera</taxon>
        <taxon>Culicoidea</taxon>
        <taxon>Culicidae</taxon>
        <taxon>Culicinae</taxon>
        <taxon>Culicini</taxon>
        <taxon>Culex</taxon>
        <taxon>Culex</taxon>
    </lineage>
</organism>
<accession>A0A8D8EW00</accession>
<reference evidence="3" key="1">
    <citation type="submission" date="2021-05" db="EMBL/GenBank/DDBJ databases">
        <authorList>
            <person name="Alioto T."/>
            <person name="Alioto T."/>
            <person name="Gomez Garrido J."/>
        </authorList>
    </citation>
    <scope>NUCLEOTIDE SEQUENCE</scope>
</reference>
<name>A0A8D8EW00_CULPI</name>
<dbReference type="EMBL" id="HBUE01010601">
    <property type="protein sequence ID" value="CAG6448195.1"/>
    <property type="molecule type" value="Transcribed_RNA"/>
</dbReference>
<evidence type="ECO:0000313" key="3">
    <source>
        <dbReference type="EMBL" id="CAG6448198.1"/>
    </source>
</evidence>
<evidence type="ECO:0000256" key="2">
    <source>
        <dbReference type="SAM" id="Phobius"/>
    </source>
</evidence>
<feature type="region of interest" description="Disordered" evidence="1">
    <location>
        <begin position="1"/>
        <end position="21"/>
    </location>
</feature>
<feature type="transmembrane region" description="Helical" evidence="2">
    <location>
        <begin position="217"/>
        <end position="237"/>
    </location>
</feature>
<dbReference type="AlphaFoldDB" id="A0A8D8EW00"/>
<keyword evidence="2" id="KW-1133">Transmembrane helix</keyword>
<evidence type="ECO:0000256" key="1">
    <source>
        <dbReference type="SAM" id="MobiDB-lite"/>
    </source>
</evidence>
<feature type="transmembrane region" description="Helical" evidence="2">
    <location>
        <begin position="98"/>
        <end position="117"/>
    </location>
</feature>